<feature type="non-terminal residue" evidence="2">
    <location>
        <position position="1"/>
    </location>
</feature>
<gene>
    <name evidence="2" type="ORF">G0F99_19170</name>
</gene>
<organism evidence="2">
    <name type="scientific">Salmonella enteritidis</name>
    <dbReference type="NCBI Taxonomy" id="149539"/>
    <lineage>
        <taxon>Bacteria</taxon>
        <taxon>Pseudomonadati</taxon>
        <taxon>Pseudomonadota</taxon>
        <taxon>Gammaproteobacteria</taxon>
        <taxon>Enterobacterales</taxon>
        <taxon>Enterobacteriaceae</taxon>
        <taxon>Salmonella</taxon>
    </lineage>
</organism>
<sequence>EVIDGQQRVLSVKYFMEGYFGDADDKGRRQVFKLKGLSERSAYNGKSFDDLPLKEQRKLRNSTLRAINIKQLKPSNRNDSVFHIFERLNTGGTQLKPQEIRNAVYRGEIVNKLQELNNADGWMNILGLKKKDKNQKDVELVLRLLSLYKRHAEYEKPMLKFLNCSMKDESSFNSERAIEFSVRFPLVVARISRLIQRPFRPKGVLNSASLEAVMLALMESELDISDAELTERYHRVMNNEEFQRLISGSTTDALVLKGRIDVAKRIMDGGVL</sequence>
<dbReference type="EMBL" id="DAAMPR010000087">
    <property type="protein sequence ID" value="HAC7659853.1"/>
    <property type="molecule type" value="Genomic_DNA"/>
</dbReference>
<protein>
    <submittedName>
        <fullName evidence="2">DUF262 domain-containing protein</fullName>
    </submittedName>
</protein>
<evidence type="ECO:0000313" key="2">
    <source>
        <dbReference type="EMBL" id="HAC7659853.1"/>
    </source>
</evidence>
<feature type="domain" description="GmrSD restriction endonucleases N-terminal" evidence="1">
    <location>
        <begin position="1"/>
        <end position="105"/>
    </location>
</feature>
<comment type="caution">
    <text evidence="2">The sequence shown here is derived from an EMBL/GenBank/DDBJ whole genome shotgun (WGS) entry which is preliminary data.</text>
</comment>
<reference evidence="2" key="1">
    <citation type="journal article" date="2018" name="Genome Biol.">
        <title>SKESA: strategic k-mer extension for scrupulous assemblies.</title>
        <authorList>
            <person name="Souvorov A."/>
            <person name="Agarwala R."/>
            <person name="Lipman D.J."/>
        </authorList>
    </citation>
    <scope>NUCLEOTIDE SEQUENCE</scope>
    <source>
        <strain evidence="2">SAL3112</strain>
    </source>
</reference>
<accession>A0A703RRN7</accession>
<reference evidence="2" key="2">
    <citation type="submission" date="2018-09" db="EMBL/GenBank/DDBJ databases">
        <authorList>
            <consortium name="NCBI Pathogen Detection Project"/>
        </authorList>
    </citation>
    <scope>NUCLEOTIDE SEQUENCE</scope>
    <source>
        <strain evidence="2">SAL3112</strain>
    </source>
</reference>
<proteinExistence type="predicted"/>
<dbReference type="PANTHER" id="PTHR39639:SF1">
    <property type="entry name" value="DUF262 DOMAIN-CONTAINING PROTEIN"/>
    <property type="match status" value="1"/>
</dbReference>
<dbReference type="InterPro" id="IPR004919">
    <property type="entry name" value="GmrSD_N"/>
</dbReference>
<dbReference type="Pfam" id="PF03235">
    <property type="entry name" value="GmrSD_N"/>
    <property type="match status" value="1"/>
</dbReference>
<evidence type="ECO:0000259" key="1">
    <source>
        <dbReference type="Pfam" id="PF03235"/>
    </source>
</evidence>
<dbReference type="AlphaFoldDB" id="A0A703RRN7"/>
<dbReference type="PANTHER" id="PTHR39639">
    <property type="entry name" value="CHROMOSOME 16, WHOLE GENOME SHOTGUN SEQUENCE"/>
    <property type="match status" value="1"/>
</dbReference>
<name>A0A703RRN7_SALEN</name>